<reference evidence="2" key="1">
    <citation type="journal article" date="2023" name="Mol. Phylogenet. Evol.">
        <title>Genome-scale phylogeny and comparative genomics of the fungal order Sordariales.</title>
        <authorList>
            <person name="Hensen N."/>
            <person name="Bonometti L."/>
            <person name="Westerberg I."/>
            <person name="Brannstrom I.O."/>
            <person name="Guillou S."/>
            <person name="Cros-Aarteil S."/>
            <person name="Calhoun S."/>
            <person name="Haridas S."/>
            <person name="Kuo A."/>
            <person name="Mondo S."/>
            <person name="Pangilinan J."/>
            <person name="Riley R."/>
            <person name="LaButti K."/>
            <person name="Andreopoulos B."/>
            <person name="Lipzen A."/>
            <person name="Chen C."/>
            <person name="Yan M."/>
            <person name="Daum C."/>
            <person name="Ng V."/>
            <person name="Clum A."/>
            <person name="Steindorff A."/>
            <person name="Ohm R.A."/>
            <person name="Martin F."/>
            <person name="Silar P."/>
            <person name="Natvig D.O."/>
            <person name="Lalanne C."/>
            <person name="Gautier V."/>
            <person name="Ament-Velasquez S.L."/>
            <person name="Kruys A."/>
            <person name="Hutchinson M.I."/>
            <person name="Powell A.J."/>
            <person name="Barry K."/>
            <person name="Miller A.N."/>
            <person name="Grigoriev I.V."/>
            <person name="Debuchy R."/>
            <person name="Gladieux P."/>
            <person name="Hiltunen Thoren M."/>
            <person name="Johannesson H."/>
        </authorList>
    </citation>
    <scope>NUCLEOTIDE SEQUENCE</scope>
    <source>
        <strain evidence="2">CBS 892.96</strain>
    </source>
</reference>
<keyword evidence="1" id="KW-0472">Membrane</keyword>
<evidence type="ECO:0000256" key="1">
    <source>
        <dbReference type="SAM" id="Phobius"/>
    </source>
</evidence>
<keyword evidence="3" id="KW-1185">Reference proteome</keyword>
<sequence>MIPLGDGRDAFFWSFLSSLLTGCKVADTPWFCLWSRRFKIRQLGVSSPFWSAQAGYSLFSLISLIEVGAKKMDAWWTLVVFTGSNILISVLFVILILFRFQCSLYYLQLEEEKGKTRTDN</sequence>
<feature type="transmembrane region" description="Helical" evidence="1">
    <location>
        <begin position="74"/>
        <end position="98"/>
    </location>
</feature>
<evidence type="ECO:0000313" key="3">
    <source>
        <dbReference type="Proteomes" id="UP001302321"/>
    </source>
</evidence>
<dbReference type="Proteomes" id="UP001302321">
    <property type="component" value="Unassembled WGS sequence"/>
</dbReference>
<proteinExistence type="predicted"/>
<dbReference type="EMBL" id="MU866088">
    <property type="protein sequence ID" value="KAK4181265.1"/>
    <property type="molecule type" value="Genomic_DNA"/>
</dbReference>
<keyword evidence="1" id="KW-0812">Transmembrane</keyword>
<evidence type="ECO:0000313" key="2">
    <source>
        <dbReference type="EMBL" id="KAK4181265.1"/>
    </source>
</evidence>
<feature type="transmembrane region" description="Helical" evidence="1">
    <location>
        <begin position="49"/>
        <end position="67"/>
    </location>
</feature>
<accession>A0AAN6WGZ0</accession>
<organism evidence="2 3">
    <name type="scientific">Triangularia setosa</name>
    <dbReference type="NCBI Taxonomy" id="2587417"/>
    <lineage>
        <taxon>Eukaryota</taxon>
        <taxon>Fungi</taxon>
        <taxon>Dikarya</taxon>
        <taxon>Ascomycota</taxon>
        <taxon>Pezizomycotina</taxon>
        <taxon>Sordariomycetes</taxon>
        <taxon>Sordariomycetidae</taxon>
        <taxon>Sordariales</taxon>
        <taxon>Podosporaceae</taxon>
        <taxon>Triangularia</taxon>
    </lineage>
</organism>
<comment type="caution">
    <text evidence="2">The sequence shown here is derived from an EMBL/GenBank/DDBJ whole genome shotgun (WGS) entry which is preliminary data.</text>
</comment>
<dbReference type="AlphaFoldDB" id="A0AAN6WGZ0"/>
<keyword evidence="1" id="KW-1133">Transmembrane helix</keyword>
<name>A0AAN6WGZ0_9PEZI</name>
<gene>
    <name evidence="2" type="ORF">QBC36DRAFT_106887</name>
</gene>
<protein>
    <submittedName>
        <fullName evidence="2">Uncharacterized protein</fullName>
    </submittedName>
</protein>
<reference evidence="2" key="2">
    <citation type="submission" date="2023-05" db="EMBL/GenBank/DDBJ databases">
        <authorList>
            <consortium name="Lawrence Berkeley National Laboratory"/>
            <person name="Steindorff A."/>
            <person name="Hensen N."/>
            <person name="Bonometti L."/>
            <person name="Westerberg I."/>
            <person name="Brannstrom I.O."/>
            <person name="Guillou S."/>
            <person name="Cros-Aarteil S."/>
            <person name="Calhoun S."/>
            <person name="Haridas S."/>
            <person name="Kuo A."/>
            <person name="Mondo S."/>
            <person name="Pangilinan J."/>
            <person name="Riley R."/>
            <person name="Labutti K."/>
            <person name="Andreopoulos B."/>
            <person name="Lipzen A."/>
            <person name="Chen C."/>
            <person name="Yanf M."/>
            <person name="Daum C."/>
            <person name="Ng V."/>
            <person name="Clum A."/>
            <person name="Ohm R."/>
            <person name="Martin F."/>
            <person name="Silar P."/>
            <person name="Natvig D."/>
            <person name="Lalanne C."/>
            <person name="Gautier V."/>
            <person name="Ament-Velasquez S.L."/>
            <person name="Kruys A."/>
            <person name="Hutchinson M.I."/>
            <person name="Powell A.J."/>
            <person name="Barry K."/>
            <person name="Miller A.N."/>
            <person name="Grigoriev I.V."/>
            <person name="Debuchy R."/>
            <person name="Gladieux P."/>
            <person name="Thoren M.H."/>
            <person name="Johannesson H."/>
        </authorList>
    </citation>
    <scope>NUCLEOTIDE SEQUENCE</scope>
    <source>
        <strain evidence="2">CBS 892.96</strain>
    </source>
</reference>